<dbReference type="Proteomes" id="UP000584931">
    <property type="component" value="Unassembled WGS sequence"/>
</dbReference>
<proteinExistence type="predicted"/>
<keyword evidence="1" id="KW-0472">Membrane</keyword>
<reference evidence="2 3" key="1">
    <citation type="submission" date="2020-07" db="EMBL/GenBank/DDBJ databases">
        <title>Sequencing the genomes of 1000 actinobacteria strains.</title>
        <authorList>
            <person name="Klenk H.-P."/>
        </authorList>
    </citation>
    <scope>NUCLEOTIDE SEQUENCE [LARGE SCALE GENOMIC DNA]</scope>
    <source>
        <strain evidence="2 3">DSM 45278</strain>
    </source>
</reference>
<evidence type="ECO:0000313" key="3">
    <source>
        <dbReference type="Proteomes" id="UP000584931"/>
    </source>
</evidence>
<comment type="caution">
    <text evidence="2">The sequence shown here is derived from an EMBL/GenBank/DDBJ whole genome shotgun (WGS) entry which is preliminary data.</text>
</comment>
<evidence type="ECO:0000256" key="1">
    <source>
        <dbReference type="SAM" id="Phobius"/>
    </source>
</evidence>
<keyword evidence="1" id="KW-1133">Transmembrane helix</keyword>
<dbReference type="AlphaFoldDB" id="A0A7Y9XFA9"/>
<name>A0A7Y9XFA9_9ACTN</name>
<protein>
    <submittedName>
        <fullName evidence="2">Uncharacterized protein</fullName>
    </submittedName>
</protein>
<accession>A0A7Y9XFA9</accession>
<sequence>MSITFLLSVIALVAVLGVVAAIFVAGAVYVRRVRRDGTDSVLAGARRHRELRD</sequence>
<feature type="transmembrane region" description="Helical" evidence="1">
    <location>
        <begin position="6"/>
        <end position="30"/>
    </location>
</feature>
<organism evidence="2 3">
    <name type="scientific">Nocardiopsis sinuspersici</name>
    <dbReference type="NCBI Taxonomy" id="501010"/>
    <lineage>
        <taxon>Bacteria</taxon>
        <taxon>Bacillati</taxon>
        <taxon>Actinomycetota</taxon>
        <taxon>Actinomycetes</taxon>
        <taxon>Streptosporangiales</taxon>
        <taxon>Nocardiopsidaceae</taxon>
        <taxon>Nocardiopsis</taxon>
    </lineage>
</organism>
<keyword evidence="1" id="KW-0812">Transmembrane</keyword>
<gene>
    <name evidence="2" type="ORF">HNR06_004188</name>
</gene>
<dbReference type="RefSeq" id="WP_170293678.1">
    <property type="nucleotide sequence ID" value="NZ_JACCHL010000001.1"/>
</dbReference>
<dbReference type="EMBL" id="JACCHL010000001">
    <property type="protein sequence ID" value="NYH54599.1"/>
    <property type="molecule type" value="Genomic_DNA"/>
</dbReference>
<evidence type="ECO:0000313" key="2">
    <source>
        <dbReference type="EMBL" id="NYH54599.1"/>
    </source>
</evidence>